<accession>A0A8J4TU26</accession>
<keyword evidence="1" id="KW-0436">Ligase</keyword>
<dbReference type="GO" id="GO:0016874">
    <property type="term" value="F:ligase activity"/>
    <property type="evidence" value="ECO:0007669"/>
    <property type="project" value="UniProtKB-KW"/>
</dbReference>
<dbReference type="Proteomes" id="UP000727407">
    <property type="component" value="Unassembled WGS sequence"/>
</dbReference>
<evidence type="ECO:0000313" key="2">
    <source>
        <dbReference type="Proteomes" id="UP000727407"/>
    </source>
</evidence>
<protein>
    <submittedName>
        <fullName evidence="1">Succinate--CoA ligase</fullName>
    </submittedName>
</protein>
<evidence type="ECO:0000313" key="1">
    <source>
        <dbReference type="EMBL" id="KAF5894428.1"/>
    </source>
</evidence>
<comment type="caution">
    <text evidence="1">The sequence shown here is derived from an EMBL/GenBank/DDBJ whole genome shotgun (WGS) entry which is preliminary data.</text>
</comment>
<feature type="non-terminal residue" evidence="1">
    <location>
        <position position="1"/>
    </location>
</feature>
<dbReference type="EMBL" id="QNUK01000374">
    <property type="protein sequence ID" value="KAF5894428.1"/>
    <property type="molecule type" value="Genomic_DNA"/>
</dbReference>
<gene>
    <name evidence="1" type="primary">sucC</name>
    <name evidence="1" type="ORF">DAT39_015849</name>
</gene>
<organism evidence="1 2">
    <name type="scientific">Clarias magur</name>
    <name type="common">Asian catfish</name>
    <name type="synonym">Macropteronotus magur</name>
    <dbReference type="NCBI Taxonomy" id="1594786"/>
    <lineage>
        <taxon>Eukaryota</taxon>
        <taxon>Metazoa</taxon>
        <taxon>Chordata</taxon>
        <taxon>Craniata</taxon>
        <taxon>Vertebrata</taxon>
        <taxon>Euteleostomi</taxon>
        <taxon>Actinopterygii</taxon>
        <taxon>Neopterygii</taxon>
        <taxon>Teleostei</taxon>
        <taxon>Ostariophysi</taxon>
        <taxon>Siluriformes</taxon>
        <taxon>Clariidae</taxon>
        <taxon>Clarias</taxon>
    </lineage>
</organism>
<feature type="non-terminal residue" evidence="1">
    <location>
        <position position="51"/>
    </location>
</feature>
<reference evidence="1" key="1">
    <citation type="submission" date="2020-07" db="EMBL/GenBank/DDBJ databases">
        <title>Clarias magur genome sequencing, assembly and annotation.</title>
        <authorList>
            <person name="Kushwaha B."/>
            <person name="Kumar R."/>
            <person name="Das P."/>
            <person name="Joshi C.G."/>
            <person name="Kumar D."/>
            <person name="Nagpure N.S."/>
            <person name="Pandey M."/>
            <person name="Agarwal S."/>
            <person name="Srivastava S."/>
            <person name="Singh M."/>
            <person name="Sahoo L."/>
            <person name="Jayasankar P."/>
            <person name="Meher P.K."/>
            <person name="Koringa P.G."/>
            <person name="Iquebal M.A."/>
            <person name="Das S.P."/>
            <person name="Bit A."/>
            <person name="Patnaik S."/>
            <person name="Patel N."/>
            <person name="Shah T.M."/>
            <person name="Hinsu A."/>
            <person name="Jena J.K."/>
        </authorList>
    </citation>
    <scope>NUCLEOTIDE SEQUENCE</scope>
    <source>
        <strain evidence="1">CIFAMagur01</strain>
        <tissue evidence="1">Testis</tissue>
    </source>
</reference>
<sequence>QACPMETVARDRSGCAHCEPEDQAYLSLFPANGAKQHHGRWQSSAFPTPCQ</sequence>
<dbReference type="AlphaFoldDB" id="A0A8J4TU26"/>
<name>A0A8J4TU26_CLAMG</name>
<keyword evidence="2" id="KW-1185">Reference proteome</keyword>
<proteinExistence type="predicted"/>